<feature type="domain" description="Ice-binding protein C-terminal" evidence="2">
    <location>
        <begin position="178"/>
        <end position="201"/>
    </location>
</feature>
<evidence type="ECO:0000313" key="4">
    <source>
        <dbReference type="Proteomes" id="UP000264071"/>
    </source>
</evidence>
<dbReference type="Proteomes" id="UP000264071">
    <property type="component" value="Unassembled WGS sequence"/>
</dbReference>
<organism evidence="3 4">
    <name type="scientific">Gemmatimonas aurantiaca</name>
    <dbReference type="NCBI Taxonomy" id="173480"/>
    <lineage>
        <taxon>Bacteria</taxon>
        <taxon>Pseudomonadati</taxon>
        <taxon>Gemmatimonadota</taxon>
        <taxon>Gemmatimonadia</taxon>
        <taxon>Gemmatimonadales</taxon>
        <taxon>Gemmatimonadaceae</taxon>
        <taxon>Gemmatimonas</taxon>
    </lineage>
</organism>
<proteinExistence type="predicted"/>
<dbReference type="EMBL" id="DPIY01000012">
    <property type="protein sequence ID" value="HCT58906.1"/>
    <property type="molecule type" value="Genomic_DNA"/>
</dbReference>
<evidence type="ECO:0000313" key="3">
    <source>
        <dbReference type="EMBL" id="HCT58906.1"/>
    </source>
</evidence>
<name>A0A3D4VCP9_9BACT</name>
<dbReference type="AlphaFoldDB" id="A0A3D4VCP9"/>
<feature type="chain" id="PRO_5017653869" evidence="1">
    <location>
        <begin position="23"/>
        <end position="203"/>
    </location>
</feature>
<keyword evidence="1" id="KW-0732">Signal</keyword>
<evidence type="ECO:0000259" key="2">
    <source>
        <dbReference type="Pfam" id="PF07589"/>
    </source>
</evidence>
<reference evidence="3 4" key="1">
    <citation type="journal article" date="2018" name="Nat. Biotechnol.">
        <title>A standardized bacterial taxonomy based on genome phylogeny substantially revises the tree of life.</title>
        <authorList>
            <person name="Parks D.H."/>
            <person name="Chuvochina M."/>
            <person name="Waite D.W."/>
            <person name="Rinke C."/>
            <person name="Skarshewski A."/>
            <person name="Chaumeil P.A."/>
            <person name="Hugenholtz P."/>
        </authorList>
    </citation>
    <scope>NUCLEOTIDE SEQUENCE [LARGE SCALE GENOMIC DNA]</scope>
    <source>
        <strain evidence="3">UBA8844</strain>
    </source>
</reference>
<comment type="caution">
    <text evidence="3">The sequence shown here is derived from an EMBL/GenBank/DDBJ whole genome shotgun (WGS) entry which is preliminary data.</text>
</comment>
<gene>
    <name evidence="3" type="ORF">DGD08_17025</name>
</gene>
<dbReference type="Pfam" id="PF07589">
    <property type="entry name" value="PEP-CTERM"/>
    <property type="match status" value="1"/>
</dbReference>
<protein>
    <submittedName>
        <fullName evidence="3">PEP-CTERM sorting domain-containing protein</fullName>
    </submittedName>
</protein>
<sequence>MNRWMRSAAVGVAILTARVADAQPYNFLVDYTGGNTPVLAPGSDPMIGTNLQVGDSFFWRISAIGGQWSTTAAVSQYTFMAFYVSEYGTRTGDYTLNLFLNGSTVFTETQSNVVTEYIHVGTNTVNLPAGFSWDRMELHYTLNGSNVSSNTIGSRLPIFGAPEHHQYSPGVTYATNVVPEPATVVLLAIGLGVMGVAVRRRAS</sequence>
<dbReference type="InterPro" id="IPR013424">
    <property type="entry name" value="Ice-binding_C"/>
</dbReference>
<accession>A0A3D4VCP9</accession>
<evidence type="ECO:0000256" key="1">
    <source>
        <dbReference type="SAM" id="SignalP"/>
    </source>
</evidence>
<dbReference type="NCBIfam" id="TIGR02595">
    <property type="entry name" value="PEP_CTERM"/>
    <property type="match status" value="1"/>
</dbReference>
<feature type="signal peptide" evidence="1">
    <location>
        <begin position="1"/>
        <end position="22"/>
    </location>
</feature>